<organism evidence="2 3">
    <name type="scientific">Leptospira levettii</name>
    <dbReference type="NCBI Taxonomy" id="2023178"/>
    <lineage>
        <taxon>Bacteria</taxon>
        <taxon>Pseudomonadati</taxon>
        <taxon>Spirochaetota</taxon>
        <taxon>Spirochaetia</taxon>
        <taxon>Leptospirales</taxon>
        <taxon>Leptospiraceae</taxon>
        <taxon>Leptospira</taxon>
    </lineage>
</organism>
<evidence type="ECO:0000313" key="2">
    <source>
        <dbReference type="EMBL" id="TGL73133.1"/>
    </source>
</evidence>
<dbReference type="Pfam" id="PF06210">
    <property type="entry name" value="DUF1003"/>
    <property type="match status" value="1"/>
</dbReference>
<sequence>MMSQNRQEVKDRIRSENDTKMNLKSEIEIRTLYENPSDSNRNSKRNSK</sequence>
<feature type="compositionally biased region" description="Basic and acidic residues" evidence="1">
    <location>
        <begin position="7"/>
        <end position="31"/>
    </location>
</feature>
<name>A0ABY2MQM8_9LEPT</name>
<evidence type="ECO:0000313" key="3">
    <source>
        <dbReference type="Proteomes" id="UP000297352"/>
    </source>
</evidence>
<dbReference type="InterPro" id="IPR010406">
    <property type="entry name" value="DUF1003"/>
</dbReference>
<keyword evidence="3" id="KW-1185">Reference proteome</keyword>
<dbReference type="EMBL" id="RQGI01000022">
    <property type="protein sequence ID" value="TGL73133.1"/>
    <property type="molecule type" value="Genomic_DNA"/>
</dbReference>
<proteinExistence type="predicted"/>
<accession>A0ABY2MQM8</accession>
<dbReference type="Proteomes" id="UP000297352">
    <property type="component" value="Unassembled WGS sequence"/>
</dbReference>
<feature type="region of interest" description="Disordered" evidence="1">
    <location>
        <begin position="1"/>
        <end position="48"/>
    </location>
</feature>
<gene>
    <name evidence="2" type="ORF">EHQ60_06860</name>
</gene>
<reference evidence="3" key="1">
    <citation type="journal article" date="2019" name="PLoS Negl. Trop. Dis.">
        <title>Revisiting the worldwide diversity of Leptospira species in the environment.</title>
        <authorList>
            <person name="Vincent A.T."/>
            <person name="Schiettekatte O."/>
            <person name="Bourhy P."/>
            <person name="Veyrier F.J."/>
            <person name="Picardeau M."/>
        </authorList>
    </citation>
    <scope>NUCLEOTIDE SEQUENCE [LARGE SCALE GENOMIC DNA]</scope>
    <source>
        <strain evidence="3">201702449</strain>
    </source>
</reference>
<evidence type="ECO:0000256" key="1">
    <source>
        <dbReference type="SAM" id="MobiDB-lite"/>
    </source>
</evidence>
<comment type="caution">
    <text evidence="2">The sequence shown here is derived from an EMBL/GenBank/DDBJ whole genome shotgun (WGS) entry which is preliminary data.</text>
</comment>
<protein>
    <submittedName>
        <fullName evidence="2">DUF1003 domain-containing protein</fullName>
    </submittedName>
</protein>